<feature type="compositionally biased region" description="Gly residues" evidence="1">
    <location>
        <begin position="67"/>
        <end position="84"/>
    </location>
</feature>
<reference evidence="4" key="1">
    <citation type="submission" date="2025-08" db="UniProtKB">
        <authorList>
            <consortium name="RefSeq"/>
        </authorList>
    </citation>
    <scope>IDENTIFICATION</scope>
    <source>
        <strain evidence="4">Airmid</strain>
    </source>
</reference>
<keyword evidence="3" id="KW-1185">Reference proteome</keyword>
<gene>
    <name evidence="4" type="primary">LOC113797072</name>
</gene>
<evidence type="ECO:0000313" key="4">
    <source>
        <dbReference type="RefSeq" id="XP_027203193.1"/>
    </source>
</evidence>
<dbReference type="GeneID" id="113797072"/>
<feature type="transmembrane region" description="Helical" evidence="2">
    <location>
        <begin position="312"/>
        <end position="332"/>
    </location>
</feature>
<feature type="region of interest" description="Disordered" evidence="1">
    <location>
        <begin position="126"/>
        <end position="171"/>
    </location>
</feature>
<keyword evidence="2" id="KW-0812">Transmembrane</keyword>
<feature type="region of interest" description="Disordered" evidence="1">
    <location>
        <begin position="49"/>
        <end position="87"/>
    </location>
</feature>
<accession>A0A6P6YCL9</accession>
<sequence length="428" mass="45171">MTTKTKIKHTSIILIVISAFSIIITDAITKKSDDGQSMLLGVGGGGGNQPVYHQSNQNGQYSMSNQYGGGGGGVGNGVNSGGGSLNTITNQQMQHEHVSNGQQSQQSPQGSQSNLYYYYYPVQDQKSKDQSSSSSSQYGHAQMISSGHPNSGAAHENIEHGSGGPMDAAASGSEISYSAPELSHNDYQSQSSQNGFDAQTLSNLAQQFQQQYFNNPSGSYESNAAAANMAAAYGNQAEASSHLAQQIHPGYSQGHLAFAQGSPYGSGQHSFAGYGQGIGGGGGAGGALQPQSTEVSSGGLASGLKKYGLSSILMPVLAIAGLSLLLPTMTNLGTTTTKTKRSIDDSPFSSYIEKMDAYYKMYNKAMEKEECMNRMICELGDAVSDVRGRSALLMVVENIAPQWMEKKMTVFKNGALSKDMTKCKKYSC</sequence>
<proteinExistence type="predicted"/>
<evidence type="ECO:0000313" key="3">
    <source>
        <dbReference type="Proteomes" id="UP000515146"/>
    </source>
</evidence>
<evidence type="ECO:0000256" key="2">
    <source>
        <dbReference type="SAM" id="Phobius"/>
    </source>
</evidence>
<keyword evidence="2" id="KW-0472">Membrane</keyword>
<dbReference type="AlphaFoldDB" id="A0A6P6YCL9"/>
<evidence type="ECO:0000256" key="1">
    <source>
        <dbReference type="SAM" id="MobiDB-lite"/>
    </source>
</evidence>
<organism evidence="3 4">
    <name type="scientific">Dermatophagoides pteronyssinus</name>
    <name type="common">European house dust mite</name>
    <dbReference type="NCBI Taxonomy" id="6956"/>
    <lineage>
        <taxon>Eukaryota</taxon>
        <taxon>Metazoa</taxon>
        <taxon>Ecdysozoa</taxon>
        <taxon>Arthropoda</taxon>
        <taxon>Chelicerata</taxon>
        <taxon>Arachnida</taxon>
        <taxon>Acari</taxon>
        <taxon>Acariformes</taxon>
        <taxon>Sarcoptiformes</taxon>
        <taxon>Astigmata</taxon>
        <taxon>Psoroptidia</taxon>
        <taxon>Analgoidea</taxon>
        <taxon>Pyroglyphidae</taxon>
        <taxon>Dermatophagoidinae</taxon>
        <taxon>Dermatophagoides</taxon>
    </lineage>
</organism>
<dbReference type="InParanoid" id="A0A6P6YCL9"/>
<dbReference type="RefSeq" id="XP_027203193.1">
    <property type="nucleotide sequence ID" value="XM_027347392.1"/>
</dbReference>
<dbReference type="KEGG" id="dpte:113797072"/>
<feature type="compositionally biased region" description="Polar residues" evidence="1">
    <location>
        <begin position="51"/>
        <end position="66"/>
    </location>
</feature>
<protein>
    <submittedName>
        <fullName evidence="4">Filaggrin-2-like</fullName>
    </submittedName>
</protein>
<dbReference type="Proteomes" id="UP000515146">
    <property type="component" value="Unplaced"/>
</dbReference>
<dbReference type="OrthoDB" id="6376270at2759"/>
<keyword evidence="2" id="KW-1133">Transmembrane helix</keyword>
<dbReference type="OMA" id="YEHDSSA"/>
<feature type="transmembrane region" description="Helical" evidence="2">
    <location>
        <begin position="12"/>
        <end position="29"/>
    </location>
</feature>
<name>A0A6P6YCL9_DERPT</name>